<evidence type="ECO:0000313" key="2">
    <source>
        <dbReference type="Proteomes" id="UP001360560"/>
    </source>
</evidence>
<dbReference type="Proteomes" id="UP001360560">
    <property type="component" value="Unassembled WGS sequence"/>
</dbReference>
<comment type="caution">
    <text evidence="1">The sequence shown here is derived from an EMBL/GenBank/DDBJ whole genome shotgun (WGS) entry which is preliminary data.</text>
</comment>
<dbReference type="InterPro" id="IPR019419">
    <property type="entry name" value="AIM19"/>
</dbReference>
<gene>
    <name evidence="1" type="ORF">DASC09_018310</name>
</gene>
<organism evidence="1 2">
    <name type="scientific">Saccharomycopsis crataegensis</name>
    <dbReference type="NCBI Taxonomy" id="43959"/>
    <lineage>
        <taxon>Eukaryota</taxon>
        <taxon>Fungi</taxon>
        <taxon>Dikarya</taxon>
        <taxon>Ascomycota</taxon>
        <taxon>Saccharomycotina</taxon>
        <taxon>Saccharomycetes</taxon>
        <taxon>Saccharomycopsidaceae</taxon>
        <taxon>Saccharomycopsis</taxon>
    </lineage>
</organism>
<dbReference type="AlphaFoldDB" id="A0AAV5QIK0"/>
<dbReference type="PANTHER" id="PTHR28177:SF1">
    <property type="entry name" value="ALTERED INHERITANCE OF MITOCHONDRIA PROTEIN 19, MITOCHONDRIAL"/>
    <property type="match status" value="1"/>
</dbReference>
<name>A0AAV5QIK0_9ASCO</name>
<dbReference type="PANTHER" id="PTHR28177">
    <property type="entry name" value="ALTERED INHERITANCE OF MITOCHONDRIA PROTEIN 19, MITOCHONDRIAL"/>
    <property type="match status" value="1"/>
</dbReference>
<dbReference type="EMBL" id="BTFZ01000002">
    <property type="protein sequence ID" value="GMM34506.1"/>
    <property type="molecule type" value="Genomic_DNA"/>
</dbReference>
<dbReference type="GO" id="GO:0005739">
    <property type="term" value="C:mitochondrion"/>
    <property type="evidence" value="ECO:0007669"/>
    <property type="project" value="TreeGrafter"/>
</dbReference>
<proteinExistence type="predicted"/>
<accession>A0AAV5QIK0</accession>
<reference evidence="1 2" key="1">
    <citation type="journal article" date="2023" name="Elife">
        <title>Identification of key yeast species and microbe-microbe interactions impacting larval growth of Drosophila in the wild.</title>
        <authorList>
            <person name="Mure A."/>
            <person name="Sugiura Y."/>
            <person name="Maeda R."/>
            <person name="Honda K."/>
            <person name="Sakurai N."/>
            <person name="Takahashi Y."/>
            <person name="Watada M."/>
            <person name="Katoh T."/>
            <person name="Gotoh A."/>
            <person name="Gotoh Y."/>
            <person name="Taniguchi I."/>
            <person name="Nakamura K."/>
            <person name="Hayashi T."/>
            <person name="Katayama T."/>
            <person name="Uemura T."/>
            <person name="Hattori Y."/>
        </authorList>
    </citation>
    <scope>NUCLEOTIDE SEQUENCE [LARGE SCALE GENOMIC DNA]</scope>
    <source>
        <strain evidence="1 2">SC-9</strain>
    </source>
</reference>
<dbReference type="RefSeq" id="XP_064851506.1">
    <property type="nucleotide sequence ID" value="XM_064995434.1"/>
</dbReference>
<keyword evidence="2" id="KW-1185">Reference proteome</keyword>
<dbReference type="Pfam" id="PF10315">
    <property type="entry name" value="Aim19"/>
    <property type="match status" value="1"/>
</dbReference>
<dbReference type="GeneID" id="90072485"/>
<evidence type="ECO:0000313" key="1">
    <source>
        <dbReference type="EMBL" id="GMM34506.1"/>
    </source>
</evidence>
<sequence>MPEDIQKAIQKTEGSGMFVYNRLYEYTLTPYPAWLFSSSLFVSPLVAKSQIVAKPGVLSPSRLFPSRTNPESLAKLVRVGPSNISVVLFGAASALGGYMIYDDDCINGAGFTMTWSTLYLLSNGRNTINAIKYGRVWPVLLTVGAVSNAVLYGKRFIWRN</sequence>
<protein>
    <submittedName>
        <fullName evidence="1">Aim19 protein</fullName>
    </submittedName>
</protein>